<evidence type="ECO:0000313" key="18">
    <source>
        <dbReference type="Proteomes" id="UP000295264"/>
    </source>
</evidence>
<evidence type="ECO:0000256" key="6">
    <source>
        <dbReference type="ARBA" id="ARBA00022781"/>
    </source>
</evidence>
<evidence type="ECO:0000256" key="12">
    <source>
        <dbReference type="ARBA" id="ARBA00032954"/>
    </source>
</evidence>
<dbReference type="PRINTS" id="PR00123">
    <property type="entry name" value="ATPASEA"/>
</dbReference>
<feature type="transmembrane region" description="Helical" evidence="16">
    <location>
        <begin position="50"/>
        <end position="72"/>
    </location>
</feature>
<dbReference type="GO" id="GO:0046933">
    <property type="term" value="F:proton-transporting ATP synthase activity, rotational mechanism"/>
    <property type="evidence" value="ECO:0007669"/>
    <property type="project" value="TreeGrafter"/>
</dbReference>
<evidence type="ECO:0000256" key="4">
    <source>
        <dbReference type="ARBA" id="ARBA00022547"/>
    </source>
</evidence>
<dbReference type="Gene3D" id="1.20.120.220">
    <property type="entry name" value="ATP synthase, F0 complex, subunit A"/>
    <property type="match status" value="1"/>
</dbReference>
<sequence length="73" mass="7842">GTVISSYCHKTKSSLSNFLPQGTLNLLMPVLIIIETIRLLIQPIVLAIRLLANITAGHVFIYLIGGAVLALIS</sequence>
<gene>
    <name evidence="17" type="ORF">DBR06_SOUSAS50410004</name>
</gene>
<feature type="non-terminal residue" evidence="17">
    <location>
        <position position="73"/>
    </location>
</feature>
<keyword evidence="3" id="KW-0813">Transport</keyword>
<accession>A0A484GJZ4</accession>
<dbReference type="GO" id="GO:0045259">
    <property type="term" value="C:proton-transporting ATP synthase complex"/>
    <property type="evidence" value="ECO:0007669"/>
    <property type="project" value="UniProtKB-KW"/>
</dbReference>
<dbReference type="InterPro" id="IPR000568">
    <property type="entry name" value="ATP_synth_F0_asu"/>
</dbReference>
<comment type="similarity">
    <text evidence="2">Belongs to the ATPase A chain family.</text>
</comment>
<evidence type="ECO:0000256" key="2">
    <source>
        <dbReference type="ARBA" id="ARBA00006810"/>
    </source>
</evidence>
<evidence type="ECO:0000256" key="9">
    <source>
        <dbReference type="ARBA" id="ARBA00023136"/>
    </source>
</evidence>
<evidence type="ECO:0000256" key="10">
    <source>
        <dbReference type="ARBA" id="ARBA00023310"/>
    </source>
</evidence>
<dbReference type="InterPro" id="IPR045083">
    <property type="entry name" value="ATP_synth_F0_asu_bact/mt"/>
</dbReference>
<dbReference type="AlphaFoldDB" id="A0A484GJZ4"/>
<dbReference type="SUPFAM" id="SSF81336">
    <property type="entry name" value="F1F0 ATP synthase subunit A"/>
    <property type="match status" value="1"/>
</dbReference>
<evidence type="ECO:0000256" key="11">
    <source>
        <dbReference type="ARBA" id="ARBA00024169"/>
    </source>
</evidence>
<reference evidence="17 18" key="1">
    <citation type="journal article" date="2018" name="Genomics">
        <title>Molecular footprints of inshore aquatic adaptation in Indo-Pacific humpback dolphin (Sousa chinensis).</title>
        <authorList>
            <person name="Ming Y."/>
            <person name="Jian J."/>
            <person name="Yu F."/>
            <person name="Yu X."/>
            <person name="Wang J."/>
            <person name="Liu W."/>
        </authorList>
    </citation>
    <scope>NUCLEOTIDE SEQUENCE [LARGE SCALE GENOMIC DNA]</scope>
    <source>
        <strain evidence="17">MY-2018</strain>
        <tissue evidence="17">Skin</tissue>
    </source>
</reference>
<proteinExistence type="inferred from homology"/>
<evidence type="ECO:0000256" key="13">
    <source>
        <dbReference type="ARBA" id="ARBA00063051"/>
    </source>
</evidence>
<feature type="transmembrane region" description="Helical" evidence="16">
    <location>
        <begin position="22"/>
        <end position="41"/>
    </location>
</feature>
<keyword evidence="18" id="KW-1185">Reference proteome</keyword>
<keyword evidence="7 16" id="KW-1133">Transmembrane helix</keyword>
<evidence type="ECO:0000256" key="16">
    <source>
        <dbReference type="SAM" id="Phobius"/>
    </source>
</evidence>
<feature type="non-terminal residue" evidence="17">
    <location>
        <position position="1"/>
    </location>
</feature>
<evidence type="ECO:0000256" key="5">
    <source>
        <dbReference type="ARBA" id="ARBA00022692"/>
    </source>
</evidence>
<comment type="subcellular location">
    <subcellularLocation>
        <location evidence="1">Membrane</location>
        <topology evidence="1">Multi-pass membrane protein</topology>
    </subcellularLocation>
</comment>
<evidence type="ECO:0000256" key="15">
    <source>
        <dbReference type="ARBA" id="ARBA00081802"/>
    </source>
</evidence>
<comment type="caution">
    <text evidence="17">The sequence shown here is derived from an EMBL/GenBank/DDBJ whole genome shotgun (WGS) entry which is preliminary data.</text>
</comment>
<keyword evidence="6" id="KW-0375">Hydrogen ion transport</keyword>
<protein>
    <recommendedName>
        <fullName evidence="14">ATP synthase F(0) complex subunit a</fullName>
    </recommendedName>
    <alternativeName>
        <fullName evidence="12">F-ATPase protein 6</fullName>
    </alternativeName>
    <alternativeName>
        <fullName evidence="15">Proton-conducting channel, ATP synthase F(0) complex subunit a</fullName>
    </alternativeName>
</protein>
<evidence type="ECO:0000256" key="8">
    <source>
        <dbReference type="ARBA" id="ARBA00023065"/>
    </source>
</evidence>
<keyword evidence="10" id="KW-0066">ATP synthesis</keyword>
<dbReference type="PANTHER" id="PTHR11410">
    <property type="entry name" value="ATP SYNTHASE SUBUNIT A"/>
    <property type="match status" value="1"/>
</dbReference>
<comment type="catalytic activity">
    <reaction evidence="11">
        <text>H(+)(in) = H(+)(out)</text>
        <dbReference type="Rhea" id="RHEA:34979"/>
        <dbReference type="ChEBI" id="CHEBI:15378"/>
    </reaction>
</comment>
<dbReference type="Pfam" id="PF00119">
    <property type="entry name" value="ATP-synt_A"/>
    <property type="match status" value="1"/>
</dbReference>
<evidence type="ECO:0000313" key="17">
    <source>
        <dbReference type="EMBL" id="TEA35879.1"/>
    </source>
</evidence>
<keyword evidence="4" id="KW-0138">CF(0)</keyword>
<evidence type="ECO:0000256" key="3">
    <source>
        <dbReference type="ARBA" id="ARBA00022448"/>
    </source>
</evidence>
<organism evidence="17 18">
    <name type="scientific">Sousa chinensis</name>
    <name type="common">Indo-pacific humpbacked dolphin</name>
    <name type="synonym">Steno chinensis</name>
    <dbReference type="NCBI Taxonomy" id="103600"/>
    <lineage>
        <taxon>Eukaryota</taxon>
        <taxon>Metazoa</taxon>
        <taxon>Chordata</taxon>
        <taxon>Craniata</taxon>
        <taxon>Vertebrata</taxon>
        <taxon>Euteleostomi</taxon>
        <taxon>Mammalia</taxon>
        <taxon>Eutheria</taxon>
        <taxon>Laurasiatheria</taxon>
        <taxon>Artiodactyla</taxon>
        <taxon>Whippomorpha</taxon>
        <taxon>Cetacea</taxon>
        <taxon>Odontoceti</taxon>
        <taxon>Delphinidae</taxon>
        <taxon>Sousa</taxon>
    </lineage>
</organism>
<dbReference type="InterPro" id="IPR035908">
    <property type="entry name" value="F0_ATP_A_sf"/>
</dbReference>
<dbReference type="PANTHER" id="PTHR11410:SF0">
    <property type="entry name" value="ATP SYNTHASE SUBUNIT A"/>
    <property type="match status" value="1"/>
</dbReference>
<keyword evidence="8" id="KW-0406">Ion transport</keyword>
<dbReference type="EMBL" id="QWLN02007099">
    <property type="protein sequence ID" value="TEA35879.1"/>
    <property type="molecule type" value="Genomic_DNA"/>
</dbReference>
<evidence type="ECO:0000256" key="14">
    <source>
        <dbReference type="ARBA" id="ARBA00071928"/>
    </source>
</evidence>
<dbReference type="Proteomes" id="UP000295264">
    <property type="component" value="Unassembled WGS sequence"/>
</dbReference>
<evidence type="ECO:0000256" key="7">
    <source>
        <dbReference type="ARBA" id="ARBA00022989"/>
    </source>
</evidence>
<name>A0A484GJZ4_SOUCH</name>
<evidence type="ECO:0000256" key="1">
    <source>
        <dbReference type="ARBA" id="ARBA00004141"/>
    </source>
</evidence>
<comment type="subunit">
    <text evidence="13">Component of the ATP synthase complex composed at least of ATP5F1A/subunit alpha, ATP5F1B/subunit beta, ATP5MC1/subunit c (homooctomer), MT-ATP6/subunit a, MT-ATP8/subunit 8, ATP5ME/subunit e, ATP5MF/subunit f, ATP5MG/subunit g, ATP5MK/subunit k, ATP5MJ/subunit j, ATP5F1C/subunit gamma, ATP5F1D/subunit delta, ATP5F1E/subunit epsilon, ATP5PF/subunit F6, ATP5PB/subunit b, ATP5PD/subunit d, ATP5PO/subunit OSCP. ATP synthase complex consists of a soluble F(1) head domain (subunits alpha(3) and beta(3)) - the catalytic core - and a membrane F(0) domain - the membrane proton channel (subunits c, a, 8, e, f, g, k and j). These two domains are linked by a central stalk (subunits gamma, delta, and epsilon) rotating inside the F1 region and a stationary peripheral stalk (subunits F6, b, d, and OSCP). Interacts with DNAJC30; interaction is direct.</text>
</comment>
<keyword evidence="9 16" id="KW-0472">Membrane</keyword>
<keyword evidence="5 16" id="KW-0812">Transmembrane</keyword>